<accession>A0A9P3CPE8</accession>
<feature type="region of interest" description="Disordered" evidence="1">
    <location>
        <begin position="168"/>
        <end position="187"/>
    </location>
</feature>
<dbReference type="AlphaFoldDB" id="A0A9P3CPE8"/>
<name>A0A9P3CPE8_9PEZI</name>
<organism evidence="2 3">
    <name type="scientific">Cercospora kikuchii</name>
    <dbReference type="NCBI Taxonomy" id="84275"/>
    <lineage>
        <taxon>Eukaryota</taxon>
        <taxon>Fungi</taxon>
        <taxon>Dikarya</taxon>
        <taxon>Ascomycota</taxon>
        <taxon>Pezizomycotina</taxon>
        <taxon>Dothideomycetes</taxon>
        <taxon>Dothideomycetidae</taxon>
        <taxon>Mycosphaerellales</taxon>
        <taxon>Mycosphaerellaceae</taxon>
        <taxon>Cercospora</taxon>
    </lineage>
</organism>
<evidence type="ECO:0000313" key="3">
    <source>
        <dbReference type="Proteomes" id="UP000825890"/>
    </source>
</evidence>
<comment type="caution">
    <text evidence="2">The sequence shown here is derived from an EMBL/GenBank/DDBJ whole genome shotgun (WGS) entry which is preliminary data.</text>
</comment>
<evidence type="ECO:0000313" key="2">
    <source>
        <dbReference type="EMBL" id="GIZ48309.1"/>
    </source>
</evidence>
<dbReference type="Proteomes" id="UP000825890">
    <property type="component" value="Unassembled WGS sequence"/>
</dbReference>
<sequence length="617" mass="68041">MGIDPLGAALGSASLFFVVYDTCSRLYQGCQDIRYFGRDVILESMKIRNLMSDLDIIMETKATDMQEPPDLDDAEHRVTKEIIRHLRIISTYFQACNDIIQDSLRVSQGVPFMVGSTTLGSSRTTRKASELSIKVSNPPASKTPGMGAVTDKSKKHFGIPSLLARRSSKQRTEVRAGSPLDQTSNQISSNAPQAAICSPLNSSAATSGLKLPCIHVVSSEDAETQQAWAGANWWTLLKWTDHDRLRLKSSVEDLRTAIHDFRDYIELRRPIHPGAVLALPSEIVNIHRVPHLDPAMLRELHVALRRVNSSASAGSKVLSLSIVNSCQDNRDVLGEFPGMAGKLRRDSRVTFLQKHDDGASCTFLAIESGAEPLEGAQVRVIDDLSAVRCPDPADLVDSDRYVQCGNVAPLPEDEFHHELFAEIRPWQCVQSLSEYLDDSASAALLSLEVIVKLFRAMLLAYLDFEKLRGSCRYPRLEDYRTYQRPSYTSDSVLMQNASEQPWENPYWACGLGSPGPIRTPGASRQTVAPDEPVVRLGLVLFQLASRSKDIMAAAPGGVEKNWLRLQSEALRALHNVQAVCGVAVGAVVEACLLSNAQTERKTLCECLVKLNKIEAEF</sequence>
<evidence type="ECO:0000256" key="1">
    <source>
        <dbReference type="SAM" id="MobiDB-lite"/>
    </source>
</evidence>
<gene>
    <name evidence="2" type="ORF">CKM354_001137600</name>
</gene>
<dbReference type="RefSeq" id="XP_044662796.1">
    <property type="nucleotide sequence ID" value="XM_044806861.1"/>
</dbReference>
<reference evidence="2 3" key="1">
    <citation type="submission" date="2021-01" db="EMBL/GenBank/DDBJ databases">
        <title>Cercospora kikuchii MAFF 305040 whole genome shotgun sequence.</title>
        <authorList>
            <person name="Kashiwa T."/>
            <person name="Suzuki T."/>
        </authorList>
    </citation>
    <scope>NUCLEOTIDE SEQUENCE [LARGE SCALE GENOMIC DNA]</scope>
    <source>
        <strain evidence="2 3">MAFF 305040</strain>
    </source>
</reference>
<dbReference type="EMBL" id="BOLY01000008">
    <property type="protein sequence ID" value="GIZ48309.1"/>
    <property type="molecule type" value="Genomic_DNA"/>
</dbReference>
<protein>
    <submittedName>
        <fullName evidence="2">Uncharacterized protein</fullName>
    </submittedName>
</protein>
<dbReference type="OrthoDB" id="4735939at2759"/>
<proteinExistence type="predicted"/>
<keyword evidence="3" id="KW-1185">Reference proteome</keyword>
<dbReference type="GeneID" id="68296951"/>